<dbReference type="EMBL" id="CP015588">
    <property type="protein sequence ID" value="APY84445.1"/>
    <property type="molecule type" value="Genomic_DNA"/>
</dbReference>
<dbReference type="InterPro" id="IPR016039">
    <property type="entry name" value="Thiolase-like"/>
</dbReference>
<name>A0A1P8TA47_9ACTN</name>
<dbReference type="OrthoDB" id="9785768at2"/>
<organism evidence="5 8">
    <name type="scientific">Streptomyces alfalfae</name>
    <dbReference type="NCBI Taxonomy" id="1642299"/>
    <lineage>
        <taxon>Bacteria</taxon>
        <taxon>Bacillati</taxon>
        <taxon>Actinomycetota</taxon>
        <taxon>Actinomycetes</taxon>
        <taxon>Kitasatosporales</taxon>
        <taxon>Streptomycetaceae</taxon>
        <taxon>Streptomyces</taxon>
    </lineage>
</organism>
<dbReference type="KEGG" id="ssia:A7J05_00400"/>
<dbReference type="InterPro" id="IPR002155">
    <property type="entry name" value="Thiolase"/>
</dbReference>
<sequence>MSEQVWIAGVGMTRFARHDGRGVPDLAAEAVREALADAGLERRHVEAAFFGNTTQGALQGQLMVGGQIALRGMGFERIPMYNVENACATGASALHLAADQVRAGAVDIALAVGSEKMNVADRDRTMAVFEGAYDVSDPAGLTASLTALGGEVDDAHAGRRSVFMDIYAAMARAHMRRFGTTQRQFAAVSAKNHRHSVHNPRAQHRKDFTVDEVLAARALSFPLTVPMCAPVTDGAAAVVVCGQRGLRRLVGRGRSVRVLANVAGTGVVRAQDAWEQHISGLLAGRAYERAGVGPQDIDVAELHDATAFGEIQQCELLGLCEPGAGGAAAEAGETALGGRIPVNPSGGLEAKGHPLGATGLAQVYELVQQLRGEAGVRQVSGARVALAENSGGFYGGEEAVAAITVLGA</sequence>
<dbReference type="SUPFAM" id="SSF53901">
    <property type="entry name" value="Thiolase-like"/>
    <property type="match status" value="2"/>
</dbReference>
<dbReference type="PANTHER" id="PTHR42870:SF1">
    <property type="entry name" value="NON-SPECIFIC LIPID-TRANSFER PROTEIN-LIKE 2"/>
    <property type="match status" value="1"/>
</dbReference>
<evidence type="ECO:0000313" key="7">
    <source>
        <dbReference type="Proteomes" id="UP000187191"/>
    </source>
</evidence>
<proteinExistence type="predicted"/>
<dbReference type="PANTHER" id="PTHR42870">
    <property type="entry name" value="ACETYL-COA C-ACETYLTRANSFERASE"/>
    <property type="match status" value="1"/>
</dbReference>
<evidence type="ECO:0000313" key="8">
    <source>
        <dbReference type="Proteomes" id="UP000596130"/>
    </source>
</evidence>
<dbReference type="Pfam" id="PF00108">
    <property type="entry name" value="Thiolase_N"/>
    <property type="match status" value="1"/>
</dbReference>
<dbReference type="InterPro" id="IPR055140">
    <property type="entry name" value="Thiolase_C_2"/>
</dbReference>
<evidence type="ECO:0000259" key="1">
    <source>
        <dbReference type="Pfam" id="PF00108"/>
    </source>
</evidence>
<dbReference type="CDD" id="cd00829">
    <property type="entry name" value="SCP-x_thiolase"/>
    <property type="match status" value="1"/>
</dbReference>
<dbReference type="Pfam" id="PF22691">
    <property type="entry name" value="Thiolase_C_1"/>
    <property type="match status" value="1"/>
</dbReference>
<dbReference type="EMBL" id="CP015588">
    <property type="protein sequence ID" value="APY90403.1"/>
    <property type="molecule type" value="Genomic_DNA"/>
</dbReference>
<dbReference type="Proteomes" id="UP000596130">
    <property type="component" value="Chromosome"/>
</dbReference>
<dbReference type="Proteomes" id="UP000187191">
    <property type="component" value="Chromosome"/>
</dbReference>
<dbReference type="EMBL" id="CP065959">
    <property type="protein sequence ID" value="QQC87083.1"/>
    <property type="molecule type" value="Genomic_DNA"/>
</dbReference>
<dbReference type="Gene3D" id="3.40.47.10">
    <property type="match status" value="1"/>
</dbReference>
<reference evidence="3 7" key="1">
    <citation type="submission" date="2016-05" db="EMBL/GenBank/DDBJ databases">
        <authorList>
            <person name="Gu J."/>
        </authorList>
    </citation>
    <scope>NUCLEOTIDE SEQUENCE [LARGE SCALE GENOMIC DNA]</scope>
    <source>
        <strain evidence="3 7">ACCC40021</strain>
    </source>
</reference>
<dbReference type="KEGG" id="ssia:A7J05_36335"/>
<evidence type="ECO:0000313" key="6">
    <source>
        <dbReference type="EMBL" id="QQC93420.1"/>
    </source>
</evidence>
<evidence type="ECO:0000313" key="5">
    <source>
        <dbReference type="EMBL" id="QQC87083.1"/>
    </source>
</evidence>
<evidence type="ECO:0000259" key="2">
    <source>
        <dbReference type="Pfam" id="PF22691"/>
    </source>
</evidence>
<dbReference type="RefSeq" id="WP_076681726.1">
    <property type="nucleotide sequence ID" value="NZ_CP015588.1"/>
</dbReference>
<dbReference type="AlphaFoldDB" id="A0A1P8TA47"/>
<gene>
    <name evidence="3" type="ORF">A7J05_00400</name>
    <name evidence="4" type="ORF">A7J05_36335</name>
    <name evidence="5" type="ORF">I8755_00530</name>
    <name evidence="6" type="ORF">I8755_37670</name>
</gene>
<dbReference type="GO" id="GO:0016747">
    <property type="term" value="F:acyltransferase activity, transferring groups other than amino-acyl groups"/>
    <property type="evidence" value="ECO:0007669"/>
    <property type="project" value="InterPro"/>
</dbReference>
<keyword evidence="7" id="KW-1185">Reference proteome</keyword>
<reference evidence="5 8" key="2">
    <citation type="submission" date="2020-12" db="EMBL/GenBank/DDBJ databases">
        <title>Identification and biosynthesis of polyene macrolides produced by Streptomyces alfalfae Men-myco-93-63.</title>
        <authorList>
            <person name="Liu D."/>
            <person name="Li Y."/>
            <person name="Liu L."/>
            <person name="Han X."/>
            <person name="Shen F."/>
        </authorList>
    </citation>
    <scope>NUCLEOTIDE SEQUENCE [LARGE SCALE GENOMIC DNA]</scope>
    <source>
        <strain evidence="5 8">Men-myco-93-63</strain>
    </source>
</reference>
<accession>A0A1P8TA47</accession>
<evidence type="ECO:0000313" key="3">
    <source>
        <dbReference type="EMBL" id="APY84445.1"/>
    </source>
</evidence>
<dbReference type="EMBL" id="CP065959">
    <property type="protein sequence ID" value="QQC93420.1"/>
    <property type="molecule type" value="Genomic_DNA"/>
</dbReference>
<feature type="domain" description="Thiolase N-terminal" evidence="1">
    <location>
        <begin position="6"/>
        <end position="204"/>
    </location>
</feature>
<feature type="domain" description="Thiolase C-terminal" evidence="2">
    <location>
        <begin position="284"/>
        <end position="395"/>
    </location>
</feature>
<protein>
    <submittedName>
        <fullName evidence="3 5">Thiolase</fullName>
    </submittedName>
</protein>
<dbReference type="InterPro" id="IPR020616">
    <property type="entry name" value="Thiolase_N"/>
</dbReference>
<evidence type="ECO:0000313" key="4">
    <source>
        <dbReference type="EMBL" id="APY90403.1"/>
    </source>
</evidence>
<dbReference type="PIRSF" id="PIRSF000429">
    <property type="entry name" value="Ac-CoA_Ac_transf"/>
    <property type="match status" value="1"/>
</dbReference>